<keyword evidence="2" id="KW-1015">Disulfide bond</keyword>
<dbReference type="SMART" id="SM00034">
    <property type="entry name" value="CLECT"/>
    <property type="match status" value="2"/>
</dbReference>
<comment type="caution">
    <text evidence="5">The sequence shown here is derived from an EMBL/GenBank/DDBJ whole genome shotgun (WGS) entry which is preliminary data.</text>
</comment>
<dbReference type="PROSITE" id="PS50041">
    <property type="entry name" value="C_TYPE_LECTIN_2"/>
    <property type="match status" value="2"/>
</dbReference>
<dbReference type="InterPro" id="IPR050111">
    <property type="entry name" value="C-type_lectin/snaclec_domain"/>
</dbReference>
<keyword evidence="3" id="KW-0732">Signal</keyword>
<feature type="domain" description="C-type lectin" evidence="4">
    <location>
        <begin position="30"/>
        <end position="146"/>
    </location>
</feature>
<dbReference type="InterPro" id="IPR001304">
    <property type="entry name" value="C-type_lectin-like"/>
</dbReference>
<dbReference type="CDD" id="cd00037">
    <property type="entry name" value="CLECT"/>
    <property type="match status" value="1"/>
</dbReference>
<dbReference type="PANTHER" id="PTHR22803">
    <property type="entry name" value="MANNOSE, PHOSPHOLIPASE, LECTIN RECEPTOR RELATED"/>
    <property type="match status" value="1"/>
</dbReference>
<dbReference type="InterPro" id="IPR016187">
    <property type="entry name" value="CTDL_fold"/>
</dbReference>
<proteinExistence type="predicted"/>
<evidence type="ECO:0000256" key="1">
    <source>
        <dbReference type="ARBA" id="ARBA00022734"/>
    </source>
</evidence>
<dbReference type="EMBL" id="JAHRIQ010082558">
    <property type="protein sequence ID" value="MEQ2248138.1"/>
    <property type="molecule type" value="Genomic_DNA"/>
</dbReference>
<reference evidence="5 6" key="1">
    <citation type="submission" date="2021-06" db="EMBL/GenBank/DDBJ databases">
        <authorList>
            <person name="Palmer J.M."/>
        </authorList>
    </citation>
    <scope>NUCLEOTIDE SEQUENCE [LARGE SCALE GENOMIC DNA]</scope>
    <source>
        <strain evidence="6">if_2019</strain>
        <tissue evidence="5">Muscle</tissue>
    </source>
</reference>
<evidence type="ECO:0000313" key="5">
    <source>
        <dbReference type="EMBL" id="MEQ2248138.1"/>
    </source>
</evidence>
<gene>
    <name evidence="5" type="ORF">ILYODFUR_016179</name>
</gene>
<keyword evidence="6" id="KW-1185">Reference proteome</keyword>
<feature type="signal peptide" evidence="3">
    <location>
        <begin position="1"/>
        <end position="21"/>
    </location>
</feature>
<name>A0ABV0UVT4_9TELE</name>
<evidence type="ECO:0000256" key="3">
    <source>
        <dbReference type="SAM" id="SignalP"/>
    </source>
</evidence>
<dbReference type="CDD" id="cd03590">
    <property type="entry name" value="CLECT_DC-SIGN_like"/>
    <property type="match status" value="1"/>
</dbReference>
<feature type="domain" description="C-type lectin" evidence="4">
    <location>
        <begin position="165"/>
        <end position="294"/>
    </location>
</feature>
<organism evidence="5 6">
    <name type="scientific">Ilyodon furcidens</name>
    <name type="common">goldbreast splitfin</name>
    <dbReference type="NCBI Taxonomy" id="33524"/>
    <lineage>
        <taxon>Eukaryota</taxon>
        <taxon>Metazoa</taxon>
        <taxon>Chordata</taxon>
        <taxon>Craniata</taxon>
        <taxon>Vertebrata</taxon>
        <taxon>Euteleostomi</taxon>
        <taxon>Actinopterygii</taxon>
        <taxon>Neopterygii</taxon>
        <taxon>Teleostei</taxon>
        <taxon>Neoteleostei</taxon>
        <taxon>Acanthomorphata</taxon>
        <taxon>Ovalentaria</taxon>
        <taxon>Atherinomorphae</taxon>
        <taxon>Cyprinodontiformes</taxon>
        <taxon>Goodeidae</taxon>
        <taxon>Ilyodon</taxon>
    </lineage>
</organism>
<dbReference type="InterPro" id="IPR016186">
    <property type="entry name" value="C-type_lectin-like/link_sf"/>
</dbReference>
<accession>A0ABV0UVT4</accession>
<protein>
    <recommendedName>
        <fullName evidence="4">C-type lectin domain-containing protein</fullName>
    </recommendedName>
</protein>
<dbReference type="Proteomes" id="UP001482620">
    <property type="component" value="Unassembled WGS sequence"/>
</dbReference>
<evidence type="ECO:0000313" key="6">
    <source>
        <dbReference type="Proteomes" id="UP001482620"/>
    </source>
</evidence>
<dbReference type="Pfam" id="PF00059">
    <property type="entry name" value="Lectin_C"/>
    <property type="match status" value="2"/>
</dbReference>
<keyword evidence="1" id="KW-0430">Lectin</keyword>
<dbReference type="InterPro" id="IPR033989">
    <property type="entry name" value="CD209-like_CTLD"/>
</dbReference>
<evidence type="ECO:0000256" key="2">
    <source>
        <dbReference type="ARBA" id="ARBA00023157"/>
    </source>
</evidence>
<sequence>MDRCVLLTLLIFASFLACVHSQCREGWREYEGKCYFFSTDTKSWMEANAYCLEHNTNLMSIQNIHERLWVRTQIGTEIFWIGLNDKIVEGVWEWSDGTPFIEYLSFWMSGQPDNWNDAEDCGQLVGSNSGHWNDENCNNKRKYICKYINTNPAPQCDLASGWRQHGSNCYKFKSEMMKSWSAARHDCLQEGGDLVSITSVQENTFVMGTLSLTHLDFWIGLSTLKCNKISCQVDPGNSNFAWSDAMRLDYTNWDGEPSVDPQVGGCAALIKDTSEAYGKWRSHLCRYERPYICKRLISTICLPGWQSFNGSCYWMVSNTNLLTTWYEAVTKCSDISAHLLFINR</sequence>
<evidence type="ECO:0000259" key="4">
    <source>
        <dbReference type="PROSITE" id="PS50041"/>
    </source>
</evidence>
<dbReference type="InterPro" id="IPR018378">
    <property type="entry name" value="C-type_lectin_CS"/>
</dbReference>
<dbReference type="Gene3D" id="3.10.100.10">
    <property type="entry name" value="Mannose-Binding Protein A, subunit A"/>
    <property type="match status" value="3"/>
</dbReference>
<feature type="chain" id="PRO_5045531787" description="C-type lectin domain-containing protein" evidence="3">
    <location>
        <begin position="22"/>
        <end position="344"/>
    </location>
</feature>
<dbReference type="PROSITE" id="PS00615">
    <property type="entry name" value="C_TYPE_LECTIN_1"/>
    <property type="match status" value="1"/>
</dbReference>
<dbReference type="PROSITE" id="PS51257">
    <property type="entry name" value="PROKAR_LIPOPROTEIN"/>
    <property type="match status" value="1"/>
</dbReference>
<dbReference type="SUPFAM" id="SSF56436">
    <property type="entry name" value="C-type lectin-like"/>
    <property type="match status" value="3"/>
</dbReference>